<reference evidence="3 4" key="1">
    <citation type="submission" date="2023-08" db="EMBL/GenBank/DDBJ databases">
        <title>Annotated Genome Sequence of Vanrija albida AlHP1.</title>
        <authorList>
            <person name="Herzog R."/>
        </authorList>
    </citation>
    <scope>NUCLEOTIDE SEQUENCE [LARGE SCALE GENOMIC DNA]</scope>
    <source>
        <strain evidence="3 4">AlHP1</strain>
    </source>
</reference>
<feature type="transmembrane region" description="Helical" evidence="2">
    <location>
        <begin position="87"/>
        <end position="106"/>
    </location>
</feature>
<dbReference type="EMBL" id="JBBXJM010000006">
    <property type="protein sequence ID" value="KAL1406631.1"/>
    <property type="molecule type" value="Genomic_DNA"/>
</dbReference>
<comment type="caution">
    <text evidence="3">The sequence shown here is derived from an EMBL/GenBank/DDBJ whole genome shotgun (WGS) entry which is preliminary data.</text>
</comment>
<feature type="transmembrane region" description="Helical" evidence="2">
    <location>
        <begin position="126"/>
        <end position="143"/>
    </location>
</feature>
<gene>
    <name evidence="3" type="ORF">Q8F55_008337</name>
</gene>
<sequence>MPSSDVSNTPASLKRDAVVYAAFYGVFFLLVGYRLLRDKVHTLVAYHAFALLALARLGAFVAAYFVVARPTSAGYRAAFTAAEVLKVFATFFLLEGVSELVVRWFAGLRSYSVTGLSQTRFVVYHLRHFILAGTLGIGVAGAVQRADAGFVGSSIDYRLGQQLLQAAGGIWLGIAVLTLAGAVAVAALPVAEGEASKGGAATTLLIFSACAVLGAIGAVWSPTSPGGWINRSGGTGIFVIFPEFFVLFGAFALRVDDYVHITPVYVARHSDSEYGHDAHVDADKEAKEEARRADAEAGRHAAEPESEPEAADDVSVSVASAAPAPGADDYVHIPARKRFGLKAVLHRKSDKVADAAGDAAATAAHKA</sequence>
<organism evidence="3 4">
    <name type="scientific">Vanrija albida</name>
    <dbReference type="NCBI Taxonomy" id="181172"/>
    <lineage>
        <taxon>Eukaryota</taxon>
        <taxon>Fungi</taxon>
        <taxon>Dikarya</taxon>
        <taxon>Basidiomycota</taxon>
        <taxon>Agaricomycotina</taxon>
        <taxon>Tremellomycetes</taxon>
        <taxon>Trichosporonales</taxon>
        <taxon>Trichosporonaceae</taxon>
        <taxon>Vanrija</taxon>
    </lineage>
</organism>
<keyword evidence="2" id="KW-0472">Membrane</keyword>
<feature type="transmembrane region" description="Helical" evidence="2">
    <location>
        <begin position="200"/>
        <end position="220"/>
    </location>
</feature>
<feature type="transmembrane region" description="Helical" evidence="2">
    <location>
        <begin position="17"/>
        <end position="36"/>
    </location>
</feature>
<feature type="compositionally biased region" description="Basic and acidic residues" evidence="1">
    <location>
        <begin position="281"/>
        <end position="303"/>
    </location>
</feature>
<feature type="transmembrane region" description="Helical" evidence="2">
    <location>
        <begin position="163"/>
        <end position="188"/>
    </location>
</feature>
<dbReference type="Proteomes" id="UP001565368">
    <property type="component" value="Unassembled WGS sequence"/>
</dbReference>
<protein>
    <submittedName>
        <fullName evidence="3">Uncharacterized protein</fullName>
    </submittedName>
</protein>
<evidence type="ECO:0000313" key="3">
    <source>
        <dbReference type="EMBL" id="KAL1406631.1"/>
    </source>
</evidence>
<keyword evidence="2" id="KW-0812">Transmembrane</keyword>
<name>A0ABR3PW13_9TREE</name>
<keyword evidence="2" id="KW-1133">Transmembrane helix</keyword>
<accession>A0ABR3PW13</accession>
<dbReference type="RefSeq" id="XP_069206575.1">
    <property type="nucleotide sequence ID" value="XM_069356734.1"/>
</dbReference>
<feature type="transmembrane region" description="Helical" evidence="2">
    <location>
        <begin position="43"/>
        <end position="67"/>
    </location>
</feature>
<feature type="region of interest" description="Disordered" evidence="1">
    <location>
        <begin position="281"/>
        <end position="317"/>
    </location>
</feature>
<feature type="transmembrane region" description="Helical" evidence="2">
    <location>
        <begin position="232"/>
        <end position="253"/>
    </location>
</feature>
<evidence type="ECO:0000256" key="2">
    <source>
        <dbReference type="SAM" id="Phobius"/>
    </source>
</evidence>
<keyword evidence="4" id="KW-1185">Reference proteome</keyword>
<proteinExistence type="predicted"/>
<evidence type="ECO:0000313" key="4">
    <source>
        <dbReference type="Proteomes" id="UP001565368"/>
    </source>
</evidence>
<dbReference type="GeneID" id="95989380"/>
<evidence type="ECO:0000256" key="1">
    <source>
        <dbReference type="SAM" id="MobiDB-lite"/>
    </source>
</evidence>